<keyword evidence="6 10" id="KW-0520">NAD</keyword>
<feature type="region of interest" description="Disordered" evidence="11">
    <location>
        <begin position="1"/>
        <end position="21"/>
    </location>
</feature>
<protein>
    <recommendedName>
        <fullName evidence="10">Poly [ADP-ribose] polymerase</fullName>
        <shortName evidence="10">PARP</shortName>
        <ecNumber evidence="10">2.4.2.-</ecNumber>
    </recommendedName>
</protein>
<keyword evidence="2 10" id="KW-0328">Glycosyltransferase</keyword>
<sequence>MLKSQRKRKEKASLENVPPLDGDSPAGAKIVVVESDSSIPYHVLLHQTDIGNNSNKFYLLQIWNVDQGNEFYVWRRWGRVGYNGQTQLMPFGSSRSEAVATFKQKYYDKTHNEWGVSKFVKYPRKYNLIQTQIQDKNIKSDGPPMKKQKKLLALEHPKSDLHPSILQLIEMISDLNSMAQDLSSSLKFDANRAPLGKLTDSQIKAGYRALKKVAECISSGLNALRASNEYYTKIPHEFGMRVPPIIKSIEQLQNEIRLLETLGHVRQSYKIFKEMSESHPLEAKYKALGITLNPLDPEKDDEFSIVEQYIQSTHASTHNQYSMDVEQIFCVEKELKGRHKFKDVGNRQLLFHGSRLSNWGGILGQGLKIAPPEAPSTGYMFGKGVYFADISSKSANYCFATPSKNSGLLLLCEVALGECHELVEADEHANKLPKGKHSVKGLGKVTPNHETTLSNGTKVPLGPTEDTGVNNKNGYTLQYNEYVVYDVHQIRMKFLAQIKFNF</sequence>
<feature type="domain" description="WGR" evidence="14">
    <location>
        <begin position="29"/>
        <end position="126"/>
    </location>
</feature>
<dbReference type="Pfam" id="PF05406">
    <property type="entry name" value="WGR"/>
    <property type="match status" value="1"/>
</dbReference>
<dbReference type="CDD" id="cd01437">
    <property type="entry name" value="parp_like"/>
    <property type="match status" value="1"/>
</dbReference>
<dbReference type="Gene3D" id="3.90.228.10">
    <property type="match status" value="1"/>
</dbReference>
<keyword evidence="5" id="KW-0013">ADP-ribosylation</keyword>
<evidence type="ECO:0000313" key="15">
    <source>
        <dbReference type="EMBL" id="CDW48646.1"/>
    </source>
</evidence>
<feature type="domain" description="PARP alpha-helical" evidence="13">
    <location>
        <begin position="158"/>
        <end position="273"/>
    </location>
</feature>
<dbReference type="FunFam" id="3.90.228.10:FF:000002">
    <property type="entry name" value="Poly [ADP-ribose] polymerase"/>
    <property type="match status" value="1"/>
</dbReference>
<evidence type="ECO:0000256" key="9">
    <source>
        <dbReference type="ARBA" id="ARBA00033987"/>
    </source>
</evidence>
<evidence type="ECO:0000256" key="5">
    <source>
        <dbReference type="ARBA" id="ARBA00022765"/>
    </source>
</evidence>
<keyword evidence="4" id="KW-0548">Nucleotidyltransferase</keyword>
<evidence type="ECO:0000259" key="12">
    <source>
        <dbReference type="PROSITE" id="PS51059"/>
    </source>
</evidence>
<evidence type="ECO:0000256" key="8">
    <source>
        <dbReference type="ARBA" id="ARBA00024347"/>
    </source>
</evidence>
<dbReference type="Pfam" id="PF02877">
    <property type="entry name" value="PARP_reg"/>
    <property type="match status" value="1"/>
</dbReference>
<organism evidence="15">
    <name type="scientific">Lepeophtheirus salmonis</name>
    <name type="common">Salmon louse</name>
    <name type="synonym">Caligus salmonis</name>
    <dbReference type="NCBI Taxonomy" id="72036"/>
    <lineage>
        <taxon>Eukaryota</taxon>
        <taxon>Metazoa</taxon>
        <taxon>Ecdysozoa</taxon>
        <taxon>Arthropoda</taxon>
        <taxon>Crustacea</taxon>
        <taxon>Multicrustacea</taxon>
        <taxon>Hexanauplia</taxon>
        <taxon>Copepoda</taxon>
        <taxon>Siphonostomatoida</taxon>
        <taxon>Caligidae</taxon>
        <taxon>Lepeophtheirus</taxon>
    </lineage>
</organism>
<dbReference type="GO" id="GO:0005730">
    <property type="term" value="C:nucleolus"/>
    <property type="evidence" value="ECO:0007669"/>
    <property type="project" value="TreeGrafter"/>
</dbReference>
<evidence type="ECO:0000256" key="2">
    <source>
        <dbReference type="ARBA" id="ARBA00022676"/>
    </source>
</evidence>
<name>A0A0K2VFF1_LEPSM</name>
<dbReference type="SUPFAM" id="SSF56399">
    <property type="entry name" value="ADP-ribosylation"/>
    <property type="match status" value="1"/>
</dbReference>
<evidence type="ECO:0000256" key="6">
    <source>
        <dbReference type="ARBA" id="ARBA00023027"/>
    </source>
</evidence>
<dbReference type="SMART" id="SM00773">
    <property type="entry name" value="WGR"/>
    <property type="match status" value="1"/>
</dbReference>
<comment type="similarity">
    <text evidence="8">Belongs to the ARTD/PARP family.</text>
</comment>
<dbReference type="EC" id="2.4.2.-" evidence="10"/>
<evidence type="ECO:0000256" key="7">
    <source>
        <dbReference type="ARBA" id="ARBA00023242"/>
    </source>
</evidence>
<dbReference type="GO" id="GO:0006302">
    <property type="term" value="P:double-strand break repair"/>
    <property type="evidence" value="ECO:0007669"/>
    <property type="project" value="TreeGrafter"/>
</dbReference>
<dbReference type="Gene3D" id="2.20.140.10">
    <property type="entry name" value="WGR domain"/>
    <property type="match status" value="1"/>
</dbReference>
<dbReference type="GO" id="GO:0070212">
    <property type="term" value="P:protein poly-ADP-ribosylation"/>
    <property type="evidence" value="ECO:0007669"/>
    <property type="project" value="TreeGrafter"/>
</dbReference>
<feature type="compositionally biased region" description="Polar residues" evidence="11">
    <location>
        <begin position="448"/>
        <end position="457"/>
    </location>
</feature>
<feature type="region of interest" description="Disordered" evidence="11">
    <location>
        <begin position="433"/>
        <end position="466"/>
    </location>
</feature>
<comment type="catalytic activity">
    <reaction evidence="9">
        <text>NAD(+) + (ADP-D-ribosyl)n-acceptor = nicotinamide + (ADP-D-ribosyl)n+1-acceptor + H(+).</text>
        <dbReference type="EC" id="2.4.2.30"/>
    </reaction>
</comment>
<dbReference type="GO" id="GO:0003950">
    <property type="term" value="F:NAD+ poly-ADP-ribosyltransferase activity"/>
    <property type="evidence" value="ECO:0007669"/>
    <property type="project" value="UniProtKB-UniRule"/>
</dbReference>
<dbReference type="InterPro" id="IPR004102">
    <property type="entry name" value="Poly(ADP-ribose)pol_reg_dom"/>
</dbReference>
<dbReference type="FunFam" id="2.20.140.10:FF:000001">
    <property type="entry name" value="Poly [ADP-ribose] polymerase"/>
    <property type="match status" value="1"/>
</dbReference>
<evidence type="ECO:0000259" key="13">
    <source>
        <dbReference type="PROSITE" id="PS51060"/>
    </source>
</evidence>
<dbReference type="AlphaFoldDB" id="A0A0K2VFF1"/>
<keyword evidence="3 10" id="KW-0808">Transferase</keyword>
<dbReference type="PROSITE" id="PS51059">
    <property type="entry name" value="PARP_CATALYTIC"/>
    <property type="match status" value="1"/>
</dbReference>
<dbReference type="PROSITE" id="PS51060">
    <property type="entry name" value="PARP_ALPHA_HD"/>
    <property type="match status" value="1"/>
</dbReference>
<dbReference type="InterPro" id="IPR036930">
    <property type="entry name" value="WGR_dom_sf"/>
</dbReference>
<keyword evidence="7" id="KW-0539">Nucleus</keyword>
<dbReference type="OrthoDB" id="429950at2759"/>
<dbReference type="PANTHER" id="PTHR10459">
    <property type="entry name" value="DNA LIGASE"/>
    <property type="match status" value="1"/>
</dbReference>
<dbReference type="GO" id="GO:0016779">
    <property type="term" value="F:nucleotidyltransferase activity"/>
    <property type="evidence" value="ECO:0007669"/>
    <property type="project" value="UniProtKB-KW"/>
</dbReference>
<dbReference type="InterPro" id="IPR012317">
    <property type="entry name" value="Poly(ADP-ribose)pol_cat_dom"/>
</dbReference>
<feature type="compositionally biased region" description="Basic residues" evidence="11">
    <location>
        <begin position="1"/>
        <end position="10"/>
    </location>
</feature>
<proteinExistence type="inferred from homology"/>
<dbReference type="Pfam" id="PF00644">
    <property type="entry name" value="PARP"/>
    <property type="match status" value="1"/>
</dbReference>
<dbReference type="EMBL" id="HACA01031285">
    <property type="protein sequence ID" value="CDW48646.1"/>
    <property type="molecule type" value="Transcribed_RNA"/>
</dbReference>
<dbReference type="GO" id="GO:1990404">
    <property type="term" value="F:NAD+-protein mono-ADP-ribosyltransferase activity"/>
    <property type="evidence" value="ECO:0007669"/>
    <property type="project" value="TreeGrafter"/>
</dbReference>
<dbReference type="SUPFAM" id="SSF142921">
    <property type="entry name" value="WGR domain-like"/>
    <property type="match status" value="1"/>
</dbReference>
<evidence type="ECO:0000256" key="3">
    <source>
        <dbReference type="ARBA" id="ARBA00022679"/>
    </source>
</evidence>
<dbReference type="PROSITE" id="PS51977">
    <property type="entry name" value="WGR"/>
    <property type="match status" value="1"/>
</dbReference>
<evidence type="ECO:0000256" key="1">
    <source>
        <dbReference type="ARBA" id="ARBA00004123"/>
    </source>
</evidence>
<comment type="subcellular location">
    <subcellularLocation>
        <location evidence="1">Nucleus</location>
    </subcellularLocation>
</comment>
<accession>A0A0K2VFF1</accession>
<dbReference type="InterPro" id="IPR008893">
    <property type="entry name" value="WGR_domain"/>
</dbReference>
<evidence type="ECO:0000256" key="11">
    <source>
        <dbReference type="SAM" id="MobiDB-lite"/>
    </source>
</evidence>
<reference evidence="15" key="1">
    <citation type="submission" date="2014-05" db="EMBL/GenBank/DDBJ databases">
        <authorList>
            <person name="Chronopoulou M."/>
        </authorList>
    </citation>
    <scope>NUCLEOTIDE SEQUENCE</scope>
    <source>
        <tissue evidence="15">Whole organism</tissue>
    </source>
</reference>
<dbReference type="Gene3D" id="1.20.142.10">
    <property type="entry name" value="Poly(ADP-ribose) polymerase, regulatory domain"/>
    <property type="match status" value="1"/>
</dbReference>
<evidence type="ECO:0000256" key="4">
    <source>
        <dbReference type="ARBA" id="ARBA00022695"/>
    </source>
</evidence>
<dbReference type="PANTHER" id="PTHR10459:SF60">
    <property type="entry name" value="POLY [ADP-RIBOSE] POLYMERASE 2"/>
    <property type="match status" value="1"/>
</dbReference>
<evidence type="ECO:0000259" key="14">
    <source>
        <dbReference type="PROSITE" id="PS51977"/>
    </source>
</evidence>
<evidence type="ECO:0000256" key="10">
    <source>
        <dbReference type="RuleBase" id="RU362114"/>
    </source>
</evidence>
<dbReference type="SUPFAM" id="SSF47587">
    <property type="entry name" value="Domain of poly(ADP-ribose) polymerase"/>
    <property type="match status" value="1"/>
</dbReference>
<dbReference type="InterPro" id="IPR036616">
    <property type="entry name" value="Poly(ADP-ribose)pol_reg_dom_sf"/>
</dbReference>
<dbReference type="InterPro" id="IPR050800">
    <property type="entry name" value="ARTD/PARP"/>
</dbReference>
<feature type="domain" description="PARP catalytic" evidence="12">
    <location>
        <begin position="279"/>
        <end position="502"/>
    </location>
</feature>